<gene>
    <name evidence="5" type="ORF">HNR28_001394</name>
</gene>
<dbReference type="PANTHER" id="PTHR43022">
    <property type="entry name" value="PROTEIN SMF"/>
    <property type="match status" value="1"/>
</dbReference>
<dbReference type="InterPro" id="IPR036388">
    <property type="entry name" value="WH-like_DNA-bd_sf"/>
</dbReference>
<feature type="domain" description="Smf/DprA SLOG" evidence="3">
    <location>
        <begin position="86"/>
        <end position="297"/>
    </location>
</feature>
<comment type="similarity">
    <text evidence="1">Belongs to the DprA/Smf family.</text>
</comment>
<dbReference type="InterPro" id="IPR041614">
    <property type="entry name" value="DprA_WH"/>
</dbReference>
<dbReference type="EMBL" id="JACHIB010000007">
    <property type="protein sequence ID" value="MBB6083356.1"/>
    <property type="molecule type" value="Genomic_DNA"/>
</dbReference>
<evidence type="ECO:0000259" key="4">
    <source>
        <dbReference type="Pfam" id="PF17782"/>
    </source>
</evidence>
<organism evidence="5 6">
    <name type="scientific">Castellaniella defragrans</name>
    <name type="common">Alcaligenes defragrans</name>
    <dbReference type="NCBI Taxonomy" id="75697"/>
    <lineage>
        <taxon>Bacteria</taxon>
        <taxon>Pseudomonadati</taxon>
        <taxon>Pseudomonadota</taxon>
        <taxon>Betaproteobacteria</taxon>
        <taxon>Burkholderiales</taxon>
        <taxon>Alcaligenaceae</taxon>
        <taxon>Castellaniella</taxon>
    </lineage>
</organism>
<feature type="region of interest" description="Disordered" evidence="2">
    <location>
        <begin position="302"/>
        <end position="359"/>
    </location>
</feature>
<dbReference type="SUPFAM" id="SSF102405">
    <property type="entry name" value="MCP/YpsA-like"/>
    <property type="match status" value="1"/>
</dbReference>
<dbReference type="InterPro" id="IPR003488">
    <property type="entry name" value="DprA"/>
</dbReference>
<proteinExistence type="inferred from homology"/>
<evidence type="ECO:0000256" key="1">
    <source>
        <dbReference type="ARBA" id="ARBA00006525"/>
    </source>
</evidence>
<name>A0A7W9TNE7_CASDE</name>
<evidence type="ECO:0000313" key="5">
    <source>
        <dbReference type="EMBL" id="MBB6083356.1"/>
    </source>
</evidence>
<evidence type="ECO:0000313" key="6">
    <source>
        <dbReference type="Proteomes" id="UP000541136"/>
    </source>
</evidence>
<dbReference type="Gene3D" id="3.40.50.450">
    <property type="match status" value="1"/>
</dbReference>
<dbReference type="GO" id="GO:0009294">
    <property type="term" value="P:DNA-mediated transformation"/>
    <property type="evidence" value="ECO:0007669"/>
    <property type="project" value="InterPro"/>
</dbReference>
<protein>
    <submittedName>
        <fullName evidence="5">DNA processing protein</fullName>
    </submittedName>
</protein>
<feature type="compositionally biased region" description="Low complexity" evidence="2">
    <location>
        <begin position="314"/>
        <end position="353"/>
    </location>
</feature>
<dbReference type="RefSeq" id="WP_184142670.1">
    <property type="nucleotide sequence ID" value="NZ_JACHIB010000007.1"/>
</dbReference>
<dbReference type="InterPro" id="IPR057666">
    <property type="entry name" value="DrpA_SLOG"/>
</dbReference>
<dbReference type="Gene3D" id="1.10.10.10">
    <property type="entry name" value="Winged helix-like DNA-binding domain superfamily/Winged helix DNA-binding domain"/>
    <property type="match status" value="1"/>
</dbReference>
<evidence type="ECO:0000256" key="2">
    <source>
        <dbReference type="SAM" id="MobiDB-lite"/>
    </source>
</evidence>
<dbReference type="Pfam" id="PF17782">
    <property type="entry name" value="WHD_DprA"/>
    <property type="match status" value="1"/>
</dbReference>
<dbReference type="AlphaFoldDB" id="A0A7W9TNE7"/>
<sequence>MPLNAPETELRAWIRLSLEPDLGADRVRLLLSVFGMPQDILTATTGSLARHLDPALAARLRQPPGPDIQAAIDQALDWLRADGHHLLTLADPHYPRALYALTDPPPILYAHGRLDLLDRPMLAIVGARHATADGERNAHAFARHLALQGWCVVSGLASGIDGAAHAGALDAGEAGGGTLAVLGTGIDRVYPAAHHALAHRIATHGLLLSEFPLGTPGLPFHFPRRNRIVAALSQGVLVVEAAARSGSLITARLAGELGREVFAIPGSIHSPLSRGCHALIRQGAKLVESGQDIVEELRQGALPGLRAAPPPVRGPGAEPTAPGAGPAAAPAAGAGPETGPETGSETAPETGPGIDPADDALLRRIGLDPVDLDTLGVDLDWPIDRLLGRLTLLEIAGRIERTADGRYRRRP</sequence>
<comment type="caution">
    <text evidence="5">The sequence shown here is derived from an EMBL/GenBank/DDBJ whole genome shotgun (WGS) entry which is preliminary data.</text>
</comment>
<dbReference type="Pfam" id="PF02481">
    <property type="entry name" value="DNA_processg_A"/>
    <property type="match status" value="1"/>
</dbReference>
<dbReference type="Proteomes" id="UP000541136">
    <property type="component" value="Unassembled WGS sequence"/>
</dbReference>
<accession>A0A7W9TNE7</accession>
<evidence type="ECO:0000259" key="3">
    <source>
        <dbReference type="Pfam" id="PF02481"/>
    </source>
</evidence>
<dbReference type="NCBIfam" id="TIGR00732">
    <property type="entry name" value="dprA"/>
    <property type="match status" value="1"/>
</dbReference>
<dbReference type="PANTHER" id="PTHR43022:SF1">
    <property type="entry name" value="PROTEIN SMF"/>
    <property type="match status" value="1"/>
</dbReference>
<reference evidence="5 6" key="1">
    <citation type="submission" date="2020-08" db="EMBL/GenBank/DDBJ databases">
        <title>Genomic Encyclopedia of Type Strains, Phase IV (KMG-IV): sequencing the most valuable type-strain genomes for metagenomic binning, comparative biology and taxonomic classification.</title>
        <authorList>
            <person name="Goeker M."/>
        </authorList>
    </citation>
    <scope>NUCLEOTIDE SEQUENCE [LARGE SCALE GENOMIC DNA]</scope>
    <source>
        <strain evidence="5 6">DSM 12141</strain>
    </source>
</reference>
<feature type="domain" description="DprA winged helix" evidence="4">
    <location>
        <begin position="346"/>
        <end position="405"/>
    </location>
</feature>